<organism evidence="7 8">
    <name type="scientific">Pristionchus entomophagus</name>
    <dbReference type="NCBI Taxonomy" id="358040"/>
    <lineage>
        <taxon>Eukaryota</taxon>
        <taxon>Metazoa</taxon>
        <taxon>Ecdysozoa</taxon>
        <taxon>Nematoda</taxon>
        <taxon>Chromadorea</taxon>
        <taxon>Rhabditida</taxon>
        <taxon>Rhabditina</taxon>
        <taxon>Diplogasteromorpha</taxon>
        <taxon>Diplogasteroidea</taxon>
        <taxon>Neodiplogasteridae</taxon>
        <taxon>Pristionchus</taxon>
    </lineage>
</organism>
<feature type="domain" description="EF-hand" evidence="6">
    <location>
        <begin position="44"/>
        <end position="71"/>
    </location>
</feature>
<dbReference type="GO" id="GO:0005576">
    <property type="term" value="C:extracellular region"/>
    <property type="evidence" value="ECO:0007669"/>
    <property type="project" value="UniProtKB-SubCell"/>
</dbReference>
<dbReference type="InterPro" id="IPR019577">
    <property type="entry name" value="SPARC/Testican_Ca-bd-dom"/>
</dbReference>
<dbReference type="PROSITE" id="PS00018">
    <property type="entry name" value="EF_HAND_1"/>
    <property type="match status" value="1"/>
</dbReference>
<accession>A0AAV5TNG4</accession>
<dbReference type="InterPro" id="IPR011992">
    <property type="entry name" value="EF-hand-dom_pair"/>
</dbReference>
<dbReference type="PROSITE" id="PS50222">
    <property type="entry name" value="EF_HAND_2"/>
    <property type="match status" value="1"/>
</dbReference>
<comment type="caution">
    <text evidence="7">The sequence shown here is derived from an EMBL/GenBank/DDBJ whole genome shotgun (WGS) entry which is preliminary data.</text>
</comment>
<dbReference type="InterPro" id="IPR002048">
    <property type="entry name" value="EF_hand_dom"/>
</dbReference>
<keyword evidence="4" id="KW-1015">Disulfide bond</keyword>
<feature type="non-terminal residue" evidence="7">
    <location>
        <position position="1"/>
    </location>
</feature>
<dbReference type="EMBL" id="BTSX01000004">
    <property type="protein sequence ID" value="GMS95589.1"/>
    <property type="molecule type" value="Genomic_DNA"/>
</dbReference>
<name>A0AAV5TNG4_9BILA</name>
<dbReference type="AlphaFoldDB" id="A0AAV5TNG4"/>
<keyword evidence="2" id="KW-0964">Secreted</keyword>
<evidence type="ECO:0000256" key="3">
    <source>
        <dbReference type="ARBA" id="ARBA00022837"/>
    </source>
</evidence>
<gene>
    <name evidence="7" type="ORF">PENTCL1PPCAC_17764</name>
</gene>
<comment type="subcellular location">
    <subcellularLocation>
        <location evidence="1">Secreted</location>
    </subcellularLocation>
</comment>
<keyword evidence="3" id="KW-0106">Calcium</keyword>
<dbReference type="GO" id="GO:0005509">
    <property type="term" value="F:calcium ion binding"/>
    <property type="evidence" value="ECO:0007669"/>
    <property type="project" value="InterPro"/>
</dbReference>
<reference evidence="7" key="1">
    <citation type="submission" date="2023-10" db="EMBL/GenBank/DDBJ databases">
        <title>Genome assembly of Pristionchus species.</title>
        <authorList>
            <person name="Yoshida K."/>
            <person name="Sommer R.J."/>
        </authorList>
    </citation>
    <scope>NUCLEOTIDE SEQUENCE</scope>
    <source>
        <strain evidence="7">RS0144</strain>
    </source>
</reference>
<evidence type="ECO:0000256" key="2">
    <source>
        <dbReference type="ARBA" id="ARBA00022525"/>
    </source>
</evidence>
<evidence type="ECO:0000259" key="6">
    <source>
        <dbReference type="PROSITE" id="PS50222"/>
    </source>
</evidence>
<evidence type="ECO:0000256" key="4">
    <source>
        <dbReference type="ARBA" id="ARBA00023157"/>
    </source>
</evidence>
<sequence>CSMNEVNGVANRLLLWSNQIHSNSGIDVALPSHSIPCHPSSAWIFSQFDGDNDGFLTPTELISLVGGKREECLSQFIDHCDDISIDGLISIDEWCDCPLLLS</sequence>
<dbReference type="InterPro" id="IPR018247">
    <property type="entry name" value="EF_Hand_1_Ca_BS"/>
</dbReference>
<dbReference type="Proteomes" id="UP001432027">
    <property type="component" value="Unassembled WGS sequence"/>
</dbReference>
<evidence type="ECO:0000313" key="8">
    <source>
        <dbReference type="Proteomes" id="UP001432027"/>
    </source>
</evidence>
<keyword evidence="8" id="KW-1185">Reference proteome</keyword>
<dbReference type="SUPFAM" id="SSF47473">
    <property type="entry name" value="EF-hand"/>
    <property type="match status" value="1"/>
</dbReference>
<dbReference type="Pfam" id="PF10591">
    <property type="entry name" value="SPARC_Ca_bdg"/>
    <property type="match status" value="1"/>
</dbReference>
<evidence type="ECO:0000256" key="5">
    <source>
        <dbReference type="ARBA" id="ARBA00023180"/>
    </source>
</evidence>
<evidence type="ECO:0000313" key="7">
    <source>
        <dbReference type="EMBL" id="GMS95589.1"/>
    </source>
</evidence>
<dbReference type="Gene3D" id="1.10.238.10">
    <property type="entry name" value="EF-hand"/>
    <property type="match status" value="1"/>
</dbReference>
<evidence type="ECO:0000256" key="1">
    <source>
        <dbReference type="ARBA" id="ARBA00004613"/>
    </source>
</evidence>
<proteinExistence type="predicted"/>
<protein>
    <recommendedName>
        <fullName evidence="6">EF-hand domain-containing protein</fullName>
    </recommendedName>
</protein>
<keyword evidence="5" id="KW-0325">Glycoprotein</keyword>